<feature type="coiled-coil region" evidence="1">
    <location>
        <begin position="25"/>
        <end position="52"/>
    </location>
</feature>
<gene>
    <name evidence="3" type="ORF">Tcan_11060</name>
</gene>
<keyword evidence="4" id="KW-1185">Reference proteome</keyword>
<reference evidence="3 4" key="1">
    <citation type="submission" date="2014-11" db="EMBL/GenBank/DDBJ databases">
        <title>Genetic blueprint of the zoonotic pathogen Toxocara canis.</title>
        <authorList>
            <person name="Zhu X.-Q."/>
            <person name="Korhonen P.K."/>
            <person name="Cai H."/>
            <person name="Young N.D."/>
            <person name="Nejsum P."/>
            <person name="von Samson-Himmelstjerna G."/>
            <person name="Boag P.R."/>
            <person name="Tan P."/>
            <person name="Li Q."/>
            <person name="Min J."/>
            <person name="Yang Y."/>
            <person name="Wang X."/>
            <person name="Fang X."/>
            <person name="Hall R.S."/>
            <person name="Hofmann A."/>
            <person name="Sternberg P.W."/>
            <person name="Jex A.R."/>
            <person name="Gasser R.B."/>
        </authorList>
    </citation>
    <scope>NUCLEOTIDE SEQUENCE [LARGE SCALE GENOMIC DNA]</scope>
    <source>
        <strain evidence="3">PN_DK_2014</strain>
    </source>
</reference>
<accession>A0A0B2UVZ2</accession>
<sequence>MRLFLLLNSFLALLSHAATENEKLAQDLLSSKDKLLAEARQLEDLAILLLKQNEEQAQVKALKESLVGLPIGAYLTVPRANRHTSSQSSQGETISDTERLRMSEILKRFSLLRKEESV</sequence>
<dbReference type="Proteomes" id="UP000031036">
    <property type="component" value="Unassembled WGS sequence"/>
</dbReference>
<keyword evidence="1" id="KW-0175">Coiled coil</keyword>
<feature type="signal peptide" evidence="2">
    <location>
        <begin position="1"/>
        <end position="17"/>
    </location>
</feature>
<dbReference type="EMBL" id="JPKZ01003102">
    <property type="protein sequence ID" value="KHN73578.1"/>
    <property type="molecule type" value="Genomic_DNA"/>
</dbReference>
<evidence type="ECO:0000313" key="4">
    <source>
        <dbReference type="Proteomes" id="UP000031036"/>
    </source>
</evidence>
<evidence type="ECO:0000256" key="1">
    <source>
        <dbReference type="SAM" id="Coils"/>
    </source>
</evidence>
<keyword evidence="2" id="KW-0732">Signal</keyword>
<feature type="chain" id="PRO_5002076633" evidence="2">
    <location>
        <begin position="18"/>
        <end position="118"/>
    </location>
</feature>
<dbReference type="AlphaFoldDB" id="A0A0B2UVZ2"/>
<evidence type="ECO:0000256" key="2">
    <source>
        <dbReference type="SAM" id="SignalP"/>
    </source>
</evidence>
<proteinExistence type="predicted"/>
<protein>
    <submittedName>
        <fullName evidence="3">Uncharacterized protein</fullName>
    </submittedName>
</protein>
<comment type="caution">
    <text evidence="3">The sequence shown here is derived from an EMBL/GenBank/DDBJ whole genome shotgun (WGS) entry which is preliminary data.</text>
</comment>
<dbReference type="OrthoDB" id="10572720at2759"/>
<evidence type="ECO:0000313" key="3">
    <source>
        <dbReference type="EMBL" id="KHN73578.1"/>
    </source>
</evidence>
<organism evidence="3 4">
    <name type="scientific">Toxocara canis</name>
    <name type="common">Canine roundworm</name>
    <dbReference type="NCBI Taxonomy" id="6265"/>
    <lineage>
        <taxon>Eukaryota</taxon>
        <taxon>Metazoa</taxon>
        <taxon>Ecdysozoa</taxon>
        <taxon>Nematoda</taxon>
        <taxon>Chromadorea</taxon>
        <taxon>Rhabditida</taxon>
        <taxon>Spirurina</taxon>
        <taxon>Ascaridomorpha</taxon>
        <taxon>Ascaridoidea</taxon>
        <taxon>Toxocaridae</taxon>
        <taxon>Toxocara</taxon>
    </lineage>
</organism>
<name>A0A0B2UVZ2_TOXCA</name>